<evidence type="ECO:0000313" key="3">
    <source>
        <dbReference type="Proteomes" id="UP000681075"/>
    </source>
</evidence>
<proteinExistence type="predicted"/>
<name>A0A8S8XE41_9PROT</name>
<protein>
    <submittedName>
        <fullName evidence="2">Uncharacterized protein</fullName>
    </submittedName>
</protein>
<feature type="region of interest" description="Disordered" evidence="1">
    <location>
        <begin position="299"/>
        <end position="333"/>
    </location>
</feature>
<dbReference type="EMBL" id="BOPV01000001">
    <property type="protein sequence ID" value="GIL40131.1"/>
    <property type="molecule type" value="Genomic_DNA"/>
</dbReference>
<feature type="compositionally biased region" description="Basic and acidic residues" evidence="1">
    <location>
        <begin position="323"/>
        <end position="333"/>
    </location>
</feature>
<dbReference type="AlphaFoldDB" id="A0A8S8XE41"/>
<accession>A0A8S8XE41</accession>
<dbReference type="Proteomes" id="UP000681075">
    <property type="component" value="Unassembled WGS sequence"/>
</dbReference>
<dbReference type="RefSeq" id="WP_420243240.1">
    <property type="nucleotide sequence ID" value="NZ_BOPV01000001.1"/>
</dbReference>
<sequence>MRRLEIIEGVNRLLDLIEEANLIDAVTKLRLSLRDEKIDLPVAEILHSIQSISRFKPLISPVIEQTIAILDLEIVFADEFWRQAIARPKDQSELLRAATEARHSLAFVVNYLPRLLDLIETRATTAALENAKKAVSGGNKVLSIVLPEGEDELSTPARIKTAMSAIEDLYDVAMVLGSDSFDPILVLGLDSGSDKSIDFVGSAKPIATVRDALVQILNVTIFLKESRAERRVEILEKEIGLFARIAEFESSGKAREGELAVARQKTIRAVEALLEAGAVLAEQDRPRVVNPRKYLATTQVKMLPSPEQGGPATAKQPAVRRKAPGERPAEDEH</sequence>
<keyword evidence="3" id="KW-1185">Reference proteome</keyword>
<evidence type="ECO:0000313" key="2">
    <source>
        <dbReference type="EMBL" id="GIL40131.1"/>
    </source>
</evidence>
<evidence type="ECO:0000256" key="1">
    <source>
        <dbReference type="SAM" id="MobiDB-lite"/>
    </source>
</evidence>
<reference evidence="2" key="1">
    <citation type="submission" date="2021-02" db="EMBL/GenBank/DDBJ databases">
        <title>Genome sequence of Rhodospirillales sp. strain TMPK1 isolated from soil.</title>
        <authorList>
            <person name="Nakai R."/>
            <person name="Kusada H."/>
            <person name="Tamaki H."/>
        </authorList>
    </citation>
    <scope>NUCLEOTIDE SEQUENCE</scope>
    <source>
        <strain evidence="2">TMPK1</strain>
    </source>
</reference>
<organism evidence="2 3">
    <name type="scientific">Roseiterribacter gracilis</name>
    <dbReference type="NCBI Taxonomy" id="2812848"/>
    <lineage>
        <taxon>Bacteria</taxon>
        <taxon>Pseudomonadati</taxon>
        <taxon>Pseudomonadota</taxon>
        <taxon>Alphaproteobacteria</taxon>
        <taxon>Rhodospirillales</taxon>
        <taxon>Roseiterribacteraceae</taxon>
        <taxon>Roseiterribacter</taxon>
    </lineage>
</organism>
<gene>
    <name evidence="2" type="ORF">TMPK1_23680</name>
</gene>
<comment type="caution">
    <text evidence="2">The sequence shown here is derived from an EMBL/GenBank/DDBJ whole genome shotgun (WGS) entry which is preliminary data.</text>
</comment>